<dbReference type="SMART" id="SM00202">
    <property type="entry name" value="SR"/>
    <property type="match status" value="1"/>
</dbReference>
<protein>
    <recommendedName>
        <fullName evidence="9">SRCR domain-containing protein</fullName>
    </recommendedName>
</protein>
<proteinExistence type="predicted"/>
<feature type="domain" description="SRCR" evidence="9">
    <location>
        <begin position="22"/>
        <end position="122"/>
    </location>
</feature>
<keyword evidence="2" id="KW-0964">Secreted</keyword>
<keyword evidence="5 7" id="KW-1015">Disulfide bond</keyword>
<dbReference type="Proteomes" id="UP000314983">
    <property type="component" value="Chromosome 7"/>
</dbReference>
<dbReference type="PANTHER" id="PTHR48071">
    <property type="entry name" value="SRCR DOMAIN-CONTAINING PROTEIN"/>
    <property type="match status" value="1"/>
</dbReference>
<dbReference type="InterPro" id="IPR036772">
    <property type="entry name" value="SRCR-like_dom_sf"/>
</dbReference>
<dbReference type="GO" id="GO:0005615">
    <property type="term" value="C:extracellular space"/>
    <property type="evidence" value="ECO:0007669"/>
    <property type="project" value="TreeGrafter"/>
</dbReference>
<keyword evidence="4" id="KW-0677">Repeat</keyword>
<dbReference type="PROSITE" id="PS50287">
    <property type="entry name" value="SRCR_2"/>
    <property type="match status" value="1"/>
</dbReference>
<evidence type="ECO:0000256" key="5">
    <source>
        <dbReference type="ARBA" id="ARBA00023157"/>
    </source>
</evidence>
<dbReference type="GO" id="GO:0004252">
    <property type="term" value="F:serine-type endopeptidase activity"/>
    <property type="evidence" value="ECO:0007669"/>
    <property type="project" value="TreeGrafter"/>
</dbReference>
<keyword evidence="6" id="KW-0325">Glycoprotein</keyword>
<evidence type="ECO:0000256" key="1">
    <source>
        <dbReference type="ARBA" id="ARBA00004613"/>
    </source>
</evidence>
<evidence type="ECO:0000313" key="10">
    <source>
        <dbReference type="Ensembl" id="ENSEEEP00000003939.2"/>
    </source>
</evidence>
<name>A0A4W4DYU2_ELEEL</name>
<reference evidence="11" key="2">
    <citation type="journal article" date="2017" name="Sci. Adv.">
        <title>A tail of two voltages: Proteomic comparison of the three electric organs of the electric eel.</title>
        <authorList>
            <person name="Traeger L.L."/>
            <person name="Sabat G."/>
            <person name="Barrett-Wilt G.A."/>
            <person name="Wells G.B."/>
            <person name="Sussman M.R."/>
        </authorList>
    </citation>
    <scope>NUCLEOTIDE SEQUENCE [LARGE SCALE GENOMIC DNA]</scope>
</reference>
<dbReference type="GO" id="GO:0031638">
    <property type="term" value="P:zymogen activation"/>
    <property type="evidence" value="ECO:0007669"/>
    <property type="project" value="TreeGrafter"/>
</dbReference>
<dbReference type="PRINTS" id="PR00258">
    <property type="entry name" value="SPERACTRCPTR"/>
</dbReference>
<feature type="signal peptide" evidence="8">
    <location>
        <begin position="1"/>
        <end position="16"/>
    </location>
</feature>
<evidence type="ECO:0000256" key="7">
    <source>
        <dbReference type="PROSITE-ProRule" id="PRU00196"/>
    </source>
</evidence>
<dbReference type="GO" id="GO:0005886">
    <property type="term" value="C:plasma membrane"/>
    <property type="evidence" value="ECO:0007669"/>
    <property type="project" value="TreeGrafter"/>
</dbReference>
<keyword evidence="11" id="KW-1185">Reference proteome</keyword>
<evidence type="ECO:0000313" key="11">
    <source>
        <dbReference type="Proteomes" id="UP000314983"/>
    </source>
</evidence>
<dbReference type="InterPro" id="IPR001190">
    <property type="entry name" value="SRCR"/>
</dbReference>
<dbReference type="GeneTree" id="ENSGT00940000163299"/>
<keyword evidence="3 8" id="KW-0732">Signal</keyword>
<dbReference type="Gene3D" id="3.10.250.10">
    <property type="entry name" value="SRCR-like domain"/>
    <property type="match status" value="1"/>
</dbReference>
<reference evidence="10" key="4">
    <citation type="submission" date="2025-08" db="UniProtKB">
        <authorList>
            <consortium name="Ensembl"/>
        </authorList>
    </citation>
    <scope>IDENTIFICATION</scope>
</reference>
<comment type="subcellular location">
    <subcellularLocation>
        <location evidence="1">Secreted</location>
    </subcellularLocation>
</comment>
<evidence type="ECO:0000259" key="9">
    <source>
        <dbReference type="PROSITE" id="PS50287"/>
    </source>
</evidence>
<feature type="disulfide bond" evidence="7">
    <location>
        <begin position="47"/>
        <end position="111"/>
    </location>
</feature>
<dbReference type="Pfam" id="PF00530">
    <property type="entry name" value="SRCR"/>
    <property type="match status" value="1"/>
</dbReference>
<reference evidence="10" key="3">
    <citation type="submission" date="2020-05" db="EMBL/GenBank/DDBJ databases">
        <title>Electrophorus electricus (electric eel) genome, fEleEle1, primary haplotype.</title>
        <authorList>
            <person name="Myers G."/>
            <person name="Meyer A."/>
            <person name="Fedrigo O."/>
            <person name="Formenti G."/>
            <person name="Rhie A."/>
            <person name="Tracey A."/>
            <person name="Sims Y."/>
            <person name="Jarvis E.D."/>
        </authorList>
    </citation>
    <scope>NUCLEOTIDE SEQUENCE [LARGE SCALE GENOMIC DNA]</scope>
</reference>
<feature type="disulfide bond" evidence="7">
    <location>
        <begin position="60"/>
        <end position="121"/>
    </location>
</feature>
<dbReference type="FunFam" id="3.10.250.10:FF:000009">
    <property type="entry name" value="WC1"/>
    <property type="match status" value="1"/>
</dbReference>
<reference evidence="11" key="1">
    <citation type="journal article" date="2014" name="Science">
        <title>Nonhuman genetics. Genomic basis for the convergent evolution of electric organs.</title>
        <authorList>
            <person name="Gallant J.R."/>
            <person name="Traeger L.L."/>
            <person name="Volkening J.D."/>
            <person name="Moffett H."/>
            <person name="Chen P.H."/>
            <person name="Novina C.D."/>
            <person name="Phillips G.N.Jr."/>
            <person name="Anand R."/>
            <person name="Wells G.B."/>
            <person name="Pinch M."/>
            <person name="Guth R."/>
            <person name="Unguez G.A."/>
            <person name="Albert J.S."/>
            <person name="Zakon H.H."/>
            <person name="Samanta M.P."/>
            <person name="Sussman M.R."/>
        </authorList>
    </citation>
    <scope>NUCLEOTIDE SEQUENCE [LARGE SCALE GENOMIC DNA]</scope>
</reference>
<dbReference type="Ensembl" id="ENSEEET00000003995.2">
    <property type="protein sequence ID" value="ENSEEEP00000003939.2"/>
    <property type="gene ID" value="ENSEEEG00000002108.2"/>
</dbReference>
<evidence type="ECO:0000256" key="3">
    <source>
        <dbReference type="ARBA" id="ARBA00022729"/>
    </source>
</evidence>
<organism evidence="10 11">
    <name type="scientific">Electrophorus electricus</name>
    <name type="common">Electric eel</name>
    <name type="synonym">Gymnotus electricus</name>
    <dbReference type="NCBI Taxonomy" id="8005"/>
    <lineage>
        <taxon>Eukaryota</taxon>
        <taxon>Metazoa</taxon>
        <taxon>Chordata</taxon>
        <taxon>Craniata</taxon>
        <taxon>Vertebrata</taxon>
        <taxon>Euteleostomi</taxon>
        <taxon>Actinopterygii</taxon>
        <taxon>Neopterygii</taxon>
        <taxon>Teleostei</taxon>
        <taxon>Ostariophysi</taxon>
        <taxon>Gymnotiformes</taxon>
        <taxon>Gymnotoidei</taxon>
        <taxon>Gymnotidae</taxon>
        <taxon>Electrophorus</taxon>
    </lineage>
</organism>
<feature type="disulfide bond" evidence="7">
    <location>
        <begin position="91"/>
        <end position="101"/>
    </location>
</feature>
<evidence type="ECO:0000256" key="8">
    <source>
        <dbReference type="SAM" id="SignalP"/>
    </source>
</evidence>
<accession>A0A4W4DYU2</accession>
<evidence type="ECO:0000256" key="6">
    <source>
        <dbReference type="ARBA" id="ARBA00023180"/>
    </source>
</evidence>
<dbReference type="AlphaFoldDB" id="A0A4W4DYU2"/>
<evidence type="ECO:0000256" key="4">
    <source>
        <dbReference type="ARBA" id="ARBA00022737"/>
    </source>
</evidence>
<feature type="chain" id="PRO_5044275490" description="SRCR domain-containing protein" evidence="8">
    <location>
        <begin position="17"/>
        <end position="147"/>
    </location>
</feature>
<dbReference type="SUPFAM" id="SSF56487">
    <property type="entry name" value="SRCR-like"/>
    <property type="match status" value="1"/>
</dbReference>
<evidence type="ECO:0000256" key="2">
    <source>
        <dbReference type="ARBA" id="ARBA00022525"/>
    </source>
</evidence>
<reference evidence="10" key="5">
    <citation type="submission" date="2025-09" db="UniProtKB">
        <authorList>
            <consortium name="Ensembl"/>
        </authorList>
    </citation>
    <scope>IDENTIFICATION</scope>
</reference>
<dbReference type="PANTHER" id="PTHR48071:SF15">
    <property type="entry name" value="SRCR DOMAIN-CONTAINING PROTEIN"/>
    <property type="match status" value="1"/>
</dbReference>
<sequence length="147" mass="16273">MTTAFIWYLLMSYVCGIVHLPLRLSGPEGSCSGRLEVYYNATWGSICDDQWDIRDAEVVCRQLGCGKALRADGSAAFGDGKGMIWLNRVECRGDEIHLWDCSYSLKNHTDCSHKEDAGVTCIQSIADLTNSIGKKLCLQCFDDCFGS</sequence>